<feature type="compositionally biased region" description="Low complexity" evidence="1">
    <location>
        <begin position="191"/>
        <end position="208"/>
    </location>
</feature>
<sequence>MLVSPRALDMNANAEFSPLHQRRLKQQMNNTRLHDNHRHHLLAHLGQNQNTTAFMQQQQQQQQQQQDLSRRAFQNNSTATKSSFSPRLGHRVKFPPHITICAPDSGDVTALKYEELDNEVFHSPPSPTTSSPTRTRAVPSDEKHEVHAGRLYLIRHSGSGSSGGGGSPVPPSSPSKSPSRSPVTSFPFRSSPPFMTSSQSSSPSSSTSSPPPFSPSPLSCSPPTTGQGNSPLGPRKTSVYVRVYRCNLDHFAVISRDAVYTAKPVYVNIRRCRLIPGDTLGRFVLAGKLDSGELIEFETPELSSLEQWLDVFQTCTPPGSPSRMAGGAGSGANAASGGGAGGGANVNTPPIPRSPALPTLTETDEEN</sequence>
<feature type="compositionally biased region" description="Low complexity" evidence="1">
    <location>
        <begin position="56"/>
        <end position="66"/>
    </location>
</feature>
<name>A0ABM0JWZ9_APLCA</name>
<gene>
    <name evidence="3" type="primary">LOC101855507</name>
</gene>
<feature type="compositionally biased region" description="Basic and acidic residues" evidence="1">
    <location>
        <begin position="139"/>
        <end position="148"/>
    </location>
</feature>
<dbReference type="GeneID" id="101855507"/>
<evidence type="ECO:0000256" key="1">
    <source>
        <dbReference type="SAM" id="MobiDB-lite"/>
    </source>
</evidence>
<feature type="compositionally biased region" description="Polar residues" evidence="1">
    <location>
        <begin position="72"/>
        <end position="85"/>
    </location>
</feature>
<feature type="region of interest" description="Disordered" evidence="1">
    <location>
        <begin position="53"/>
        <end position="90"/>
    </location>
</feature>
<keyword evidence="2" id="KW-1185">Reference proteome</keyword>
<accession>A0ABM0JWZ9</accession>
<organism evidence="2 3">
    <name type="scientific">Aplysia californica</name>
    <name type="common">California sea hare</name>
    <dbReference type="NCBI Taxonomy" id="6500"/>
    <lineage>
        <taxon>Eukaryota</taxon>
        <taxon>Metazoa</taxon>
        <taxon>Spiralia</taxon>
        <taxon>Lophotrochozoa</taxon>
        <taxon>Mollusca</taxon>
        <taxon>Gastropoda</taxon>
        <taxon>Heterobranchia</taxon>
        <taxon>Euthyneura</taxon>
        <taxon>Tectipleura</taxon>
        <taxon>Aplysiida</taxon>
        <taxon>Aplysioidea</taxon>
        <taxon>Aplysiidae</taxon>
        <taxon>Aplysia</taxon>
    </lineage>
</organism>
<feature type="compositionally biased region" description="Low complexity" evidence="1">
    <location>
        <begin position="216"/>
        <end position="225"/>
    </location>
</feature>
<feature type="region of interest" description="Disordered" evidence="1">
    <location>
        <begin position="119"/>
        <end position="234"/>
    </location>
</feature>
<proteinExistence type="predicted"/>
<feature type="compositionally biased region" description="Gly residues" evidence="1">
    <location>
        <begin position="326"/>
        <end position="344"/>
    </location>
</feature>
<feature type="region of interest" description="Disordered" evidence="1">
    <location>
        <begin position="319"/>
        <end position="367"/>
    </location>
</feature>
<evidence type="ECO:0000313" key="3">
    <source>
        <dbReference type="RefSeq" id="XP_005103529.1"/>
    </source>
</evidence>
<protein>
    <submittedName>
        <fullName evidence="3">AT-rich interactive domain-containing protein 1B</fullName>
    </submittedName>
</protein>
<dbReference type="RefSeq" id="XP_005103529.1">
    <property type="nucleotide sequence ID" value="XM_005103472.2"/>
</dbReference>
<reference evidence="3" key="1">
    <citation type="submission" date="2025-08" db="UniProtKB">
        <authorList>
            <consortium name="RefSeq"/>
        </authorList>
    </citation>
    <scope>IDENTIFICATION</scope>
</reference>
<evidence type="ECO:0000313" key="2">
    <source>
        <dbReference type="Proteomes" id="UP000694888"/>
    </source>
</evidence>
<dbReference type="Proteomes" id="UP000694888">
    <property type="component" value="Unplaced"/>
</dbReference>